<dbReference type="PhylomeDB" id="E9HGX8"/>
<sequence>MMKLSIFALFALTVCHGFSIDNQARGPILWQDDFESLDTSKWKHLITAWRGGNSEFQYYDNLPENSYVRDGILYIKPTLTADRFGEAFLYNGTLDLYKEGCNVDIDGGCYVVASAEIINPIQSARMVTSDSFSFTNGTIEIRAKMPKGDWIWPAIWMLPTDSVYGEWPRSGEIDIVEIKGNADFSCNGYPIGRQLAGCTLHWGPDPGQNRYPLTHWEKIMQDPDFSSDFHIFRVEWFPNGFQFFIDDEMIGEVYPPPGGFSELGGFGEQNLWSTGTKMAPFDQPFHFVLNVVAGGNFFPDGCQNADYEKPWNAYDPTQMKTFWESRDKWLPTWNADTEDNAMQVDYIRVYELN</sequence>
<dbReference type="PANTHER" id="PTHR10963">
    <property type="entry name" value="GLYCOSYL HYDROLASE-RELATED"/>
    <property type="match status" value="1"/>
</dbReference>
<feature type="chain" id="PRO_5003238127" description="GH16 domain-containing protein" evidence="2">
    <location>
        <begin position="18"/>
        <end position="353"/>
    </location>
</feature>
<dbReference type="InterPro" id="IPR013320">
    <property type="entry name" value="ConA-like_dom_sf"/>
</dbReference>
<feature type="signal peptide" evidence="2">
    <location>
        <begin position="1"/>
        <end position="17"/>
    </location>
</feature>
<evidence type="ECO:0000313" key="4">
    <source>
        <dbReference type="EMBL" id="EFX69035.1"/>
    </source>
</evidence>
<proteinExistence type="inferred from homology"/>
<evidence type="ECO:0000313" key="5">
    <source>
        <dbReference type="Proteomes" id="UP000000305"/>
    </source>
</evidence>
<gene>
    <name evidence="4" type="ORF">DAPPUDRAFT_228840</name>
</gene>
<keyword evidence="5" id="KW-1185">Reference proteome</keyword>
<accession>E9HGX8</accession>
<keyword evidence="2" id="KW-0732">Signal</keyword>
<reference evidence="4 5" key="1">
    <citation type="journal article" date="2011" name="Science">
        <title>The ecoresponsive genome of Daphnia pulex.</title>
        <authorList>
            <person name="Colbourne J.K."/>
            <person name="Pfrender M.E."/>
            <person name="Gilbert D."/>
            <person name="Thomas W.K."/>
            <person name="Tucker A."/>
            <person name="Oakley T.H."/>
            <person name="Tokishita S."/>
            <person name="Aerts A."/>
            <person name="Arnold G.J."/>
            <person name="Basu M.K."/>
            <person name="Bauer D.J."/>
            <person name="Caceres C.E."/>
            <person name="Carmel L."/>
            <person name="Casola C."/>
            <person name="Choi J.H."/>
            <person name="Detter J.C."/>
            <person name="Dong Q."/>
            <person name="Dusheyko S."/>
            <person name="Eads B.D."/>
            <person name="Frohlich T."/>
            <person name="Geiler-Samerotte K.A."/>
            <person name="Gerlach D."/>
            <person name="Hatcher P."/>
            <person name="Jogdeo S."/>
            <person name="Krijgsveld J."/>
            <person name="Kriventseva E.V."/>
            <person name="Kultz D."/>
            <person name="Laforsch C."/>
            <person name="Lindquist E."/>
            <person name="Lopez J."/>
            <person name="Manak J.R."/>
            <person name="Muller J."/>
            <person name="Pangilinan J."/>
            <person name="Patwardhan R.P."/>
            <person name="Pitluck S."/>
            <person name="Pritham E.J."/>
            <person name="Rechtsteiner A."/>
            <person name="Rho M."/>
            <person name="Rogozin I.B."/>
            <person name="Sakarya O."/>
            <person name="Salamov A."/>
            <person name="Schaack S."/>
            <person name="Shapiro H."/>
            <person name="Shiga Y."/>
            <person name="Skalitzky C."/>
            <person name="Smith Z."/>
            <person name="Souvorov A."/>
            <person name="Sung W."/>
            <person name="Tang Z."/>
            <person name="Tsuchiya D."/>
            <person name="Tu H."/>
            <person name="Vos H."/>
            <person name="Wang M."/>
            <person name="Wolf Y.I."/>
            <person name="Yamagata H."/>
            <person name="Yamada T."/>
            <person name="Ye Y."/>
            <person name="Shaw J.R."/>
            <person name="Andrews J."/>
            <person name="Crease T.J."/>
            <person name="Tang H."/>
            <person name="Lucas S.M."/>
            <person name="Robertson H.M."/>
            <person name="Bork P."/>
            <person name="Koonin E.V."/>
            <person name="Zdobnov E.M."/>
            <person name="Grigoriev I.V."/>
            <person name="Lynch M."/>
            <person name="Boore J.L."/>
        </authorList>
    </citation>
    <scope>NUCLEOTIDE SEQUENCE [LARGE SCALE GENOMIC DNA]</scope>
</reference>
<dbReference type="InParanoid" id="E9HGX8"/>
<organism evidence="4 5">
    <name type="scientific">Daphnia pulex</name>
    <name type="common">Water flea</name>
    <dbReference type="NCBI Taxonomy" id="6669"/>
    <lineage>
        <taxon>Eukaryota</taxon>
        <taxon>Metazoa</taxon>
        <taxon>Ecdysozoa</taxon>
        <taxon>Arthropoda</taxon>
        <taxon>Crustacea</taxon>
        <taxon>Branchiopoda</taxon>
        <taxon>Diplostraca</taxon>
        <taxon>Cladocera</taxon>
        <taxon>Anomopoda</taxon>
        <taxon>Daphniidae</taxon>
        <taxon>Daphnia</taxon>
    </lineage>
</organism>
<dbReference type="HOGENOM" id="CLU_019533_1_2_1"/>
<dbReference type="STRING" id="6669.E9HGX8"/>
<dbReference type="GO" id="GO:0005975">
    <property type="term" value="P:carbohydrate metabolic process"/>
    <property type="evidence" value="ECO:0007669"/>
    <property type="project" value="InterPro"/>
</dbReference>
<dbReference type="EMBL" id="GL732643">
    <property type="protein sequence ID" value="EFX69035.1"/>
    <property type="molecule type" value="Genomic_DNA"/>
</dbReference>
<evidence type="ECO:0000259" key="3">
    <source>
        <dbReference type="PROSITE" id="PS51762"/>
    </source>
</evidence>
<dbReference type="InterPro" id="IPR050546">
    <property type="entry name" value="Glycosyl_Hydrlase_16"/>
</dbReference>
<dbReference type="GO" id="GO:0004553">
    <property type="term" value="F:hydrolase activity, hydrolyzing O-glycosyl compounds"/>
    <property type="evidence" value="ECO:0007669"/>
    <property type="project" value="InterPro"/>
</dbReference>
<comment type="similarity">
    <text evidence="1">Belongs to the glycosyl hydrolase 16 family.</text>
</comment>
<dbReference type="Pfam" id="PF00722">
    <property type="entry name" value="Glyco_hydro_16"/>
    <property type="match status" value="1"/>
</dbReference>
<evidence type="ECO:0000256" key="2">
    <source>
        <dbReference type="SAM" id="SignalP"/>
    </source>
</evidence>
<protein>
    <recommendedName>
        <fullName evidence="3">GH16 domain-containing protein</fullName>
    </recommendedName>
</protein>
<dbReference type="PROSITE" id="PS51762">
    <property type="entry name" value="GH16_2"/>
    <property type="match status" value="1"/>
</dbReference>
<dbReference type="GO" id="GO:0005576">
    <property type="term" value="C:extracellular region"/>
    <property type="evidence" value="ECO:0000318"/>
    <property type="project" value="GO_Central"/>
</dbReference>
<dbReference type="InterPro" id="IPR000757">
    <property type="entry name" value="Beta-glucanase-like"/>
</dbReference>
<dbReference type="Proteomes" id="UP000000305">
    <property type="component" value="Unassembled WGS sequence"/>
</dbReference>
<dbReference type="OMA" id="ACNEVAY"/>
<dbReference type="PANTHER" id="PTHR10963:SF55">
    <property type="entry name" value="GLYCOSIDE HYDROLASE FAMILY 16 PROTEIN"/>
    <property type="match status" value="1"/>
</dbReference>
<evidence type="ECO:0000256" key="1">
    <source>
        <dbReference type="ARBA" id="ARBA00006865"/>
    </source>
</evidence>
<dbReference type="eggNOG" id="ENOG502QRX5">
    <property type="taxonomic scope" value="Eukaryota"/>
</dbReference>
<name>E9HGX8_DAPPU</name>
<dbReference type="KEGG" id="dpx:DAPPUDRAFT_228840"/>
<dbReference type="OrthoDB" id="4781at2759"/>
<dbReference type="Gene3D" id="2.60.120.200">
    <property type="match status" value="1"/>
</dbReference>
<feature type="domain" description="GH16" evidence="3">
    <location>
        <begin position="40"/>
        <end position="353"/>
    </location>
</feature>
<dbReference type="AlphaFoldDB" id="E9HGX8"/>
<dbReference type="FunCoup" id="E9HGX8">
    <property type="interactions" value="54"/>
</dbReference>
<dbReference type="SUPFAM" id="SSF49899">
    <property type="entry name" value="Concanavalin A-like lectins/glucanases"/>
    <property type="match status" value="1"/>
</dbReference>